<evidence type="ECO:0000313" key="4">
    <source>
        <dbReference type="EMBL" id="WWX24967.1"/>
    </source>
</evidence>
<feature type="domain" description="UmuC" evidence="2">
    <location>
        <begin position="9"/>
        <end position="147"/>
    </location>
</feature>
<reference evidence="4 5" key="1">
    <citation type="submission" date="2024-03" db="EMBL/GenBank/DDBJ databases">
        <title>A Dehalogenimonas Isolated from Estuarine Sediments Dihaloeliminates Chlorinated Alkanes.</title>
        <authorList>
            <person name="Yang Y."/>
            <person name="Wang H."/>
        </authorList>
    </citation>
    <scope>NUCLEOTIDE SEQUENCE [LARGE SCALE GENOMIC DNA]</scope>
    <source>
        <strain evidence="4 5">W</strain>
    </source>
</reference>
<accession>A0ABZ2J258</accession>
<dbReference type="Gene3D" id="3.30.70.270">
    <property type="match status" value="1"/>
</dbReference>
<evidence type="ECO:0000259" key="3">
    <source>
        <dbReference type="Pfam" id="PF11799"/>
    </source>
</evidence>
<dbReference type="Proteomes" id="UP001375370">
    <property type="component" value="Chromosome"/>
</dbReference>
<dbReference type="RefSeq" id="WP_338737099.1">
    <property type="nucleotide sequence ID" value="NZ_CP146612.1"/>
</dbReference>
<dbReference type="InterPro" id="IPR043502">
    <property type="entry name" value="DNA/RNA_pol_sf"/>
</dbReference>
<evidence type="ECO:0000259" key="2">
    <source>
        <dbReference type="Pfam" id="PF00817"/>
    </source>
</evidence>
<dbReference type="SUPFAM" id="SSF56672">
    <property type="entry name" value="DNA/RNA polymerases"/>
    <property type="match status" value="1"/>
</dbReference>
<dbReference type="InterPro" id="IPR043128">
    <property type="entry name" value="Rev_trsase/Diguanyl_cyclase"/>
</dbReference>
<feature type="domain" description="DNA polymerase Y-family little finger" evidence="3">
    <location>
        <begin position="238"/>
        <end position="340"/>
    </location>
</feature>
<proteinExistence type="inferred from homology"/>
<gene>
    <name evidence="4" type="ORF">V8247_06825</name>
</gene>
<dbReference type="InterPro" id="IPR017961">
    <property type="entry name" value="DNA_pol_Y-fam_little_finger"/>
</dbReference>
<dbReference type="Gene3D" id="3.40.1170.60">
    <property type="match status" value="1"/>
</dbReference>
<protein>
    <recommendedName>
        <fullName evidence="6">UmuC domain-containing protein</fullName>
    </recommendedName>
</protein>
<dbReference type="EMBL" id="CP146612">
    <property type="protein sequence ID" value="WWX24967.1"/>
    <property type="molecule type" value="Genomic_DNA"/>
</dbReference>
<evidence type="ECO:0000256" key="1">
    <source>
        <dbReference type="ARBA" id="ARBA00010945"/>
    </source>
</evidence>
<dbReference type="PANTHER" id="PTHR11076:SF33">
    <property type="entry name" value="DNA POLYMERASE KAPPA"/>
    <property type="match status" value="1"/>
</dbReference>
<dbReference type="PANTHER" id="PTHR11076">
    <property type="entry name" value="DNA REPAIR POLYMERASE UMUC / TRANSFERASE FAMILY MEMBER"/>
    <property type="match status" value="1"/>
</dbReference>
<sequence length="392" mass="43452">MKLCCLLLPNFPFRCETLRQPELAGRPAVVTYSVGSQKLVLDHSPGLKGVERAMPLQQALSRQRELAIVQADMAHYRGIFDIVLDRLEQVSPLVEGSVLGDIYIGCGGMERLYPDDRALVQVARQTVPADFEVRCGIADGKFLSRLMALNNSSDGFEKAAGDIAGLLKDMSCDLLPVSLKSKSRLHDFGLHTLGQLTALSRPQLEAQFGPEGGLIWKLARGRDNTPLYPRLSEETIEESTSLPSPVTSLEVLLLAVESLLIRAFGRFGTRGCGVRCIELWSRTSAAEYWQKTVHFKEPAMTVAAALRRVKQVIENCPQPGPVEELGMKVVRLGRPGGQQSSIFTEVRSSDKLESDIQQLELKMGAPQLFKVKEVEPWSRIPERRYTLTPLSR</sequence>
<dbReference type="InterPro" id="IPR001126">
    <property type="entry name" value="UmuC"/>
</dbReference>
<dbReference type="InterPro" id="IPR050116">
    <property type="entry name" value="DNA_polymerase-Y"/>
</dbReference>
<evidence type="ECO:0008006" key="6">
    <source>
        <dbReference type="Google" id="ProtNLM"/>
    </source>
</evidence>
<organism evidence="4 5">
    <name type="scientific">Candidatus Dehalogenimonas loeffleri</name>
    <dbReference type="NCBI Taxonomy" id="3127115"/>
    <lineage>
        <taxon>Bacteria</taxon>
        <taxon>Bacillati</taxon>
        <taxon>Chloroflexota</taxon>
        <taxon>Dehalococcoidia</taxon>
        <taxon>Dehalococcoidales</taxon>
        <taxon>Dehalococcoidaceae</taxon>
        <taxon>Dehalogenimonas</taxon>
    </lineage>
</organism>
<comment type="similarity">
    <text evidence="1">Belongs to the DNA polymerase type-Y family.</text>
</comment>
<name>A0ABZ2J258_9CHLR</name>
<dbReference type="Gene3D" id="1.10.150.20">
    <property type="entry name" value="5' to 3' exonuclease, C-terminal subdomain"/>
    <property type="match status" value="1"/>
</dbReference>
<keyword evidence="5" id="KW-1185">Reference proteome</keyword>
<evidence type="ECO:0000313" key="5">
    <source>
        <dbReference type="Proteomes" id="UP001375370"/>
    </source>
</evidence>
<dbReference type="Pfam" id="PF11799">
    <property type="entry name" value="IMS_C"/>
    <property type="match status" value="1"/>
</dbReference>
<dbReference type="Pfam" id="PF00817">
    <property type="entry name" value="IMS"/>
    <property type="match status" value="1"/>
</dbReference>